<keyword evidence="4 5" id="KW-0067">ATP-binding</keyword>
<name>A0A4R5D4G6_9BACT</name>
<dbReference type="Gene3D" id="1.10.510.10">
    <property type="entry name" value="Transferase(Phosphotransferase) domain 1"/>
    <property type="match status" value="1"/>
</dbReference>
<evidence type="ECO:0000313" key="10">
    <source>
        <dbReference type="Proteomes" id="UP000294850"/>
    </source>
</evidence>
<dbReference type="AlphaFoldDB" id="A0A4R5D4G6"/>
<dbReference type="PANTHER" id="PTHR24348:SF22">
    <property type="entry name" value="NON-SPECIFIC SERINE_THREONINE PROTEIN KINASE"/>
    <property type="match status" value="1"/>
</dbReference>
<evidence type="ECO:0000256" key="6">
    <source>
        <dbReference type="SAM" id="Coils"/>
    </source>
</evidence>
<dbReference type="PANTHER" id="PTHR24348">
    <property type="entry name" value="SERINE/THREONINE-PROTEIN KINASE UNC-51-RELATED"/>
    <property type="match status" value="1"/>
</dbReference>
<keyword evidence="6" id="KW-0175">Coiled coil</keyword>
<feature type="transmembrane region" description="Helical" evidence="7">
    <location>
        <begin position="596"/>
        <end position="615"/>
    </location>
</feature>
<dbReference type="InterPro" id="IPR045269">
    <property type="entry name" value="Atg1-like"/>
</dbReference>
<organism evidence="9 10">
    <name type="scientific">Dyadobacter psychrotolerans</name>
    <dbReference type="NCBI Taxonomy" id="2541721"/>
    <lineage>
        <taxon>Bacteria</taxon>
        <taxon>Pseudomonadati</taxon>
        <taxon>Bacteroidota</taxon>
        <taxon>Cytophagia</taxon>
        <taxon>Cytophagales</taxon>
        <taxon>Spirosomataceae</taxon>
        <taxon>Dyadobacter</taxon>
    </lineage>
</organism>
<keyword evidence="3 9" id="KW-0418">Kinase</keyword>
<dbReference type="SUPFAM" id="SSF48452">
    <property type="entry name" value="TPR-like"/>
    <property type="match status" value="1"/>
</dbReference>
<keyword evidence="10" id="KW-1185">Reference proteome</keyword>
<dbReference type="SUPFAM" id="SSF56112">
    <property type="entry name" value="Protein kinase-like (PK-like)"/>
    <property type="match status" value="1"/>
</dbReference>
<evidence type="ECO:0000256" key="1">
    <source>
        <dbReference type="ARBA" id="ARBA00022679"/>
    </source>
</evidence>
<protein>
    <submittedName>
        <fullName evidence="9">Serine/threonine-protein kinase</fullName>
    </submittedName>
</protein>
<dbReference type="GO" id="GO:0005524">
    <property type="term" value="F:ATP binding"/>
    <property type="evidence" value="ECO:0007669"/>
    <property type="project" value="UniProtKB-UniRule"/>
</dbReference>
<keyword evidence="7" id="KW-0472">Membrane</keyword>
<keyword evidence="7" id="KW-0812">Transmembrane</keyword>
<dbReference type="OrthoDB" id="9813021at2"/>
<evidence type="ECO:0000256" key="3">
    <source>
        <dbReference type="ARBA" id="ARBA00022777"/>
    </source>
</evidence>
<dbReference type="GO" id="GO:0004674">
    <property type="term" value="F:protein serine/threonine kinase activity"/>
    <property type="evidence" value="ECO:0007669"/>
    <property type="project" value="InterPro"/>
</dbReference>
<dbReference type="GO" id="GO:0005776">
    <property type="term" value="C:autophagosome"/>
    <property type="evidence" value="ECO:0007669"/>
    <property type="project" value="TreeGrafter"/>
</dbReference>
<dbReference type="InterPro" id="IPR011990">
    <property type="entry name" value="TPR-like_helical_dom_sf"/>
</dbReference>
<feature type="domain" description="Protein kinase" evidence="8">
    <location>
        <begin position="26"/>
        <end position="311"/>
    </location>
</feature>
<dbReference type="GO" id="GO:0016020">
    <property type="term" value="C:membrane"/>
    <property type="evidence" value="ECO:0007669"/>
    <property type="project" value="TreeGrafter"/>
</dbReference>
<keyword evidence="7" id="KW-1133">Transmembrane helix</keyword>
<evidence type="ECO:0000313" key="9">
    <source>
        <dbReference type="EMBL" id="TDE08299.1"/>
    </source>
</evidence>
<dbReference type="PROSITE" id="PS00107">
    <property type="entry name" value="PROTEIN_KINASE_ATP"/>
    <property type="match status" value="1"/>
</dbReference>
<dbReference type="InterPro" id="IPR000719">
    <property type="entry name" value="Prot_kinase_dom"/>
</dbReference>
<dbReference type="PROSITE" id="PS00108">
    <property type="entry name" value="PROTEIN_KINASE_ST"/>
    <property type="match status" value="1"/>
</dbReference>
<dbReference type="PROSITE" id="PS50011">
    <property type="entry name" value="PROTEIN_KINASE_DOM"/>
    <property type="match status" value="1"/>
</dbReference>
<dbReference type="InterPro" id="IPR017441">
    <property type="entry name" value="Protein_kinase_ATP_BS"/>
</dbReference>
<dbReference type="EMBL" id="SMFL01000027">
    <property type="protein sequence ID" value="TDE08299.1"/>
    <property type="molecule type" value="Genomic_DNA"/>
</dbReference>
<dbReference type="InterPro" id="IPR008271">
    <property type="entry name" value="Ser/Thr_kinase_AS"/>
</dbReference>
<dbReference type="CDD" id="cd14014">
    <property type="entry name" value="STKc_PknB_like"/>
    <property type="match status" value="1"/>
</dbReference>
<keyword evidence="2 5" id="KW-0547">Nucleotide-binding</keyword>
<comment type="caution">
    <text evidence="9">The sequence shown here is derived from an EMBL/GenBank/DDBJ whole genome shotgun (WGS) entry which is preliminary data.</text>
</comment>
<gene>
    <name evidence="9" type="ORF">E0F88_32890</name>
</gene>
<dbReference type="Proteomes" id="UP000294850">
    <property type="component" value="Unassembled WGS sequence"/>
</dbReference>
<feature type="coiled-coil region" evidence="6">
    <location>
        <begin position="400"/>
        <end position="427"/>
    </location>
</feature>
<keyword evidence="1" id="KW-0808">Transferase</keyword>
<dbReference type="SMART" id="SM00220">
    <property type="entry name" value="S_TKc"/>
    <property type="match status" value="1"/>
</dbReference>
<evidence type="ECO:0000256" key="5">
    <source>
        <dbReference type="PROSITE-ProRule" id="PRU10141"/>
    </source>
</evidence>
<sequence length="718" mass="80812">MNPENYKTITFAEFSNLYEVNFGAIKGDDDFLGSGGYGSVYKGYDVKGHQEVAIKKSATDKNLLDEVLLGSAVPKDKNIARYLIGYRVKSESENFDVAILQYYPKGNLDNLFFNRDSKVTLTPEQTDAILLGILSGLKFLHEGFLNSEGKHVSITHRDLKPHNILIAERRGQFIPLITDFGISKAVVQGDDAAENFEKLSSGRGTGPYKSPEQILGTGSEFYSNLDLWAFGVMLFKILTKRLPFYSDLKPGTESFDRDIELKITQFDLENVYAQVSEKPDKYQKVIRRCLVRDFRERAQSAVELINILEEIPEQIEKAKQLLEGGDLEEAKVLLKRLELLRPDYVEVSELVSRYESLIQQEIEIKKKLRVAEDYLAKGALEEAQQVYVSILESDGGRVEAKEGLVKVNELIKEAKELQEKAAKIEGLMDLAYESFAKQNYIHAITLFENVLSMDADHAAARPGIEKCLAKMNEVNLPTDSNDGPVHPEPLTDEKHVVVNPTIKTFKISPDRVKPGNTIMVSWQVDGDSDKIALRSAQFGLNRWVGKSGNTTIVATNEAELALEVHYRGEILRQESQVRFITTELTPSAPKKAINKLFYAIPVVAVLLFFGVKQFLNYSAKQRRIELFYEKELADGRQADSLFTMGQEELAQGTDKDVVSETYFKKAVFLKPVLADSAFAIFFSRAQELKEDSVGNANYLQLANYYRNIAPGGQPEKRE</sequence>
<accession>A0A4R5D4G6</accession>
<dbReference type="RefSeq" id="WP_131962943.1">
    <property type="nucleotide sequence ID" value="NZ_SMFL01000027.1"/>
</dbReference>
<evidence type="ECO:0000256" key="7">
    <source>
        <dbReference type="SAM" id="Phobius"/>
    </source>
</evidence>
<feature type="binding site" evidence="5">
    <location>
        <position position="56"/>
    </location>
    <ligand>
        <name>ATP</name>
        <dbReference type="ChEBI" id="CHEBI:30616"/>
    </ligand>
</feature>
<dbReference type="Pfam" id="PF00069">
    <property type="entry name" value="Pkinase"/>
    <property type="match status" value="1"/>
</dbReference>
<evidence type="ECO:0000256" key="4">
    <source>
        <dbReference type="ARBA" id="ARBA00022840"/>
    </source>
</evidence>
<dbReference type="InterPro" id="IPR011009">
    <property type="entry name" value="Kinase-like_dom_sf"/>
</dbReference>
<evidence type="ECO:0000256" key="2">
    <source>
        <dbReference type="ARBA" id="ARBA00022741"/>
    </source>
</evidence>
<proteinExistence type="predicted"/>
<dbReference type="GO" id="GO:0005829">
    <property type="term" value="C:cytosol"/>
    <property type="evidence" value="ECO:0007669"/>
    <property type="project" value="TreeGrafter"/>
</dbReference>
<evidence type="ECO:0000259" key="8">
    <source>
        <dbReference type="PROSITE" id="PS50011"/>
    </source>
</evidence>
<reference evidence="9 10" key="1">
    <citation type="submission" date="2019-03" db="EMBL/GenBank/DDBJ databases">
        <title>Dyadobacter AR-3-6 sp. nov., isolated from arctic soil.</title>
        <authorList>
            <person name="Chaudhary D.K."/>
        </authorList>
    </citation>
    <scope>NUCLEOTIDE SEQUENCE [LARGE SCALE GENOMIC DNA]</scope>
    <source>
        <strain evidence="9 10">AR-3-6</strain>
    </source>
</reference>
<dbReference type="GO" id="GO:0000407">
    <property type="term" value="C:phagophore assembly site"/>
    <property type="evidence" value="ECO:0007669"/>
    <property type="project" value="TreeGrafter"/>
</dbReference>